<dbReference type="Gene3D" id="3.40.1280.10">
    <property type="match status" value="1"/>
</dbReference>
<dbReference type="Pfam" id="PF22435">
    <property type="entry name" value="MRM3-like_sub_bind"/>
    <property type="match status" value="1"/>
</dbReference>
<reference evidence="6" key="1">
    <citation type="submission" date="2016-10" db="EMBL/GenBank/DDBJ databases">
        <authorList>
            <person name="Varghese N."/>
            <person name="Submissions S."/>
        </authorList>
    </citation>
    <scope>NUCLEOTIDE SEQUENCE [LARGE SCALE GENOMIC DNA]</scope>
    <source>
        <strain evidence="6">DSM 3669</strain>
    </source>
</reference>
<dbReference type="RefSeq" id="WP_092486210.1">
    <property type="nucleotide sequence ID" value="NZ_FOYM01000029.1"/>
</dbReference>
<dbReference type="InterPro" id="IPR029028">
    <property type="entry name" value="Alpha/beta_knot_MTases"/>
</dbReference>
<dbReference type="GO" id="GO:0003723">
    <property type="term" value="F:RNA binding"/>
    <property type="evidence" value="ECO:0007669"/>
    <property type="project" value="InterPro"/>
</dbReference>
<organism evidence="5 6">
    <name type="scientific">Desulfoscipio geothermicus DSM 3669</name>
    <dbReference type="NCBI Taxonomy" id="1121426"/>
    <lineage>
        <taxon>Bacteria</taxon>
        <taxon>Bacillati</taxon>
        <taxon>Bacillota</taxon>
        <taxon>Clostridia</taxon>
        <taxon>Eubacteriales</taxon>
        <taxon>Desulfallaceae</taxon>
        <taxon>Desulfoscipio</taxon>
    </lineage>
</organism>
<keyword evidence="6" id="KW-1185">Reference proteome</keyword>
<dbReference type="Proteomes" id="UP000199584">
    <property type="component" value="Unassembled WGS sequence"/>
</dbReference>
<evidence type="ECO:0000256" key="3">
    <source>
        <dbReference type="ARBA" id="ARBA00022679"/>
    </source>
</evidence>
<dbReference type="GO" id="GO:0008173">
    <property type="term" value="F:RNA methyltransferase activity"/>
    <property type="evidence" value="ECO:0007669"/>
    <property type="project" value="InterPro"/>
</dbReference>
<dbReference type="InterPro" id="IPR001537">
    <property type="entry name" value="SpoU_MeTrfase"/>
</dbReference>
<dbReference type="PANTHER" id="PTHR43191:SF2">
    <property type="entry name" value="RRNA METHYLTRANSFERASE 3, MITOCHONDRIAL"/>
    <property type="match status" value="1"/>
</dbReference>
<proteinExistence type="inferred from homology"/>
<evidence type="ECO:0000256" key="1">
    <source>
        <dbReference type="ARBA" id="ARBA00007228"/>
    </source>
</evidence>
<gene>
    <name evidence="5" type="ORF">SAMN05660706_12913</name>
</gene>
<dbReference type="GO" id="GO:0032259">
    <property type="term" value="P:methylation"/>
    <property type="evidence" value="ECO:0007669"/>
    <property type="project" value="UniProtKB-KW"/>
</dbReference>
<feature type="domain" description="RNA 2-O ribose methyltransferase substrate binding" evidence="4">
    <location>
        <begin position="29"/>
        <end position="105"/>
    </location>
</feature>
<dbReference type="Gene3D" id="3.30.1330.30">
    <property type="match status" value="1"/>
</dbReference>
<sequence length="281" mass="30598">MLQSKQNPRIKYVRRLVQRKFRESEGKFVIEGVRFLEEAVKVDWPVEMVLHTPRAAGSLRAARLLELLAERGVPVREVAEGIFAELADTDTPQGVLAVVKMPRRGAFDPAARGGESRDLLVLVDGIRDPGNLGTIIRCADAAGVDAVILLKGVVDPYNAKTLRATMGSVFHVPLFTAPDRDRLLEELHAGGWSLVVGDLSSEKLVHQCDLTGRVALAVGSEADGVSEAVLQAARERVRIPMPGRAESLNAGVAAGIMLYETVRQRMDAGKEIARTWPSFFS</sequence>
<dbReference type="STRING" id="39060.SAMN05660706_12913"/>
<dbReference type="Pfam" id="PF00588">
    <property type="entry name" value="SpoU_methylase"/>
    <property type="match status" value="1"/>
</dbReference>
<dbReference type="AlphaFoldDB" id="A0A1I6E8M0"/>
<evidence type="ECO:0000259" key="4">
    <source>
        <dbReference type="SMART" id="SM00967"/>
    </source>
</evidence>
<comment type="similarity">
    <text evidence="1">Belongs to the class IV-like SAM-binding methyltransferase superfamily. RNA methyltransferase TrmH family.</text>
</comment>
<dbReference type="GO" id="GO:0006396">
    <property type="term" value="P:RNA processing"/>
    <property type="evidence" value="ECO:0007669"/>
    <property type="project" value="InterPro"/>
</dbReference>
<dbReference type="OrthoDB" id="9794400at2"/>
<keyword evidence="2 5" id="KW-0489">Methyltransferase</keyword>
<protein>
    <submittedName>
        <fullName evidence="5">RNA methyltransferase, TrmH family</fullName>
    </submittedName>
</protein>
<dbReference type="InterPro" id="IPR053888">
    <property type="entry name" value="MRM3-like_sub_bind"/>
</dbReference>
<dbReference type="InterPro" id="IPR029026">
    <property type="entry name" value="tRNA_m1G_MTases_N"/>
</dbReference>
<dbReference type="EMBL" id="FOYM01000029">
    <property type="protein sequence ID" value="SFR13868.1"/>
    <property type="molecule type" value="Genomic_DNA"/>
</dbReference>
<dbReference type="InterPro" id="IPR029064">
    <property type="entry name" value="Ribosomal_eL30-like_sf"/>
</dbReference>
<dbReference type="GO" id="GO:0005737">
    <property type="term" value="C:cytoplasm"/>
    <property type="evidence" value="ECO:0007669"/>
    <property type="project" value="UniProtKB-ARBA"/>
</dbReference>
<keyword evidence="3 5" id="KW-0808">Transferase</keyword>
<dbReference type="SMART" id="SM00967">
    <property type="entry name" value="SpoU_sub_bind"/>
    <property type="match status" value="1"/>
</dbReference>
<dbReference type="InterPro" id="IPR051259">
    <property type="entry name" value="rRNA_Methyltransferase"/>
</dbReference>
<dbReference type="CDD" id="cd18095">
    <property type="entry name" value="SpoU-like_rRNA-MTase"/>
    <property type="match status" value="1"/>
</dbReference>
<dbReference type="SUPFAM" id="SSF55315">
    <property type="entry name" value="L30e-like"/>
    <property type="match status" value="1"/>
</dbReference>
<evidence type="ECO:0000313" key="6">
    <source>
        <dbReference type="Proteomes" id="UP000199584"/>
    </source>
</evidence>
<evidence type="ECO:0000313" key="5">
    <source>
        <dbReference type="EMBL" id="SFR13868.1"/>
    </source>
</evidence>
<evidence type="ECO:0000256" key="2">
    <source>
        <dbReference type="ARBA" id="ARBA00022603"/>
    </source>
</evidence>
<dbReference type="PANTHER" id="PTHR43191">
    <property type="entry name" value="RRNA METHYLTRANSFERASE 3"/>
    <property type="match status" value="1"/>
</dbReference>
<dbReference type="InterPro" id="IPR013123">
    <property type="entry name" value="SpoU_subst-bd"/>
</dbReference>
<accession>A0A1I6E8M0</accession>
<name>A0A1I6E8M0_9FIRM</name>
<dbReference type="SUPFAM" id="SSF75217">
    <property type="entry name" value="alpha/beta knot"/>
    <property type="match status" value="1"/>
</dbReference>